<dbReference type="Proteomes" id="UP000765509">
    <property type="component" value="Unassembled WGS sequence"/>
</dbReference>
<feature type="compositionally biased region" description="Basic and acidic residues" evidence="1">
    <location>
        <begin position="11"/>
        <end position="20"/>
    </location>
</feature>
<dbReference type="EMBL" id="AVOT02032124">
    <property type="protein sequence ID" value="MBW0525855.1"/>
    <property type="molecule type" value="Genomic_DNA"/>
</dbReference>
<name>A0A9Q3EMG5_9BASI</name>
<organism evidence="2 3">
    <name type="scientific">Austropuccinia psidii MF-1</name>
    <dbReference type="NCBI Taxonomy" id="1389203"/>
    <lineage>
        <taxon>Eukaryota</taxon>
        <taxon>Fungi</taxon>
        <taxon>Dikarya</taxon>
        <taxon>Basidiomycota</taxon>
        <taxon>Pucciniomycotina</taxon>
        <taxon>Pucciniomycetes</taxon>
        <taxon>Pucciniales</taxon>
        <taxon>Sphaerophragmiaceae</taxon>
        <taxon>Austropuccinia</taxon>
    </lineage>
</organism>
<evidence type="ECO:0000313" key="3">
    <source>
        <dbReference type="Proteomes" id="UP000765509"/>
    </source>
</evidence>
<keyword evidence="3" id="KW-1185">Reference proteome</keyword>
<gene>
    <name evidence="2" type="ORF">O181_065570</name>
</gene>
<protein>
    <submittedName>
        <fullName evidence="2">Uncharacterized protein</fullName>
    </submittedName>
</protein>
<evidence type="ECO:0000256" key="1">
    <source>
        <dbReference type="SAM" id="MobiDB-lite"/>
    </source>
</evidence>
<sequence length="263" mass="30052">MQETIQSNQMDMDREEERQGPDMSSFPQERHVWRMPDSPPITQGNALRAEPFSSGSHRNISGPVQKLVQKSQGRGVGNIPKPLKWGYELLLTHKELSGSGEDHRAHRKMESIVLPRQGQKNKEFVEEPKAFIHRTEERAGNDPNFGERSPSCFNQIQTSSRSVQGQAQMTSEEAEWSQEQSRKGKIQSKLAQRLPTKLQDPQIGAFRCGKCIQYGQNFYETHRKGEGKDKKELSMQIIDEIKFIKSSIDVELGKFDEKVNKLT</sequence>
<comment type="caution">
    <text evidence="2">The sequence shown here is derived from an EMBL/GenBank/DDBJ whole genome shotgun (WGS) entry which is preliminary data.</text>
</comment>
<reference evidence="2" key="1">
    <citation type="submission" date="2021-03" db="EMBL/GenBank/DDBJ databases">
        <title>Draft genome sequence of rust myrtle Austropuccinia psidii MF-1, a brazilian biotype.</title>
        <authorList>
            <person name="Quecine M.C."/>
            <person name="Pachon D.M.R."/>
            <person name="Bonatelli M.L."/>
            <person name="Correr F.H."/>
            <person name="Franceschini L.M."/>
            <person name="Leite T.F."/>
            <person name="Margarido G.R.A."/>
            <person name="Almeida C.A."/>
            <person name="Ferrarezi J.A."/>
            <person name="Labate C.A."/>
        </authorList>
    </citation>
    <scope>NUCLEOTIDE SEQUENCE</scope>
    <source>
        <strain evidence="2">MF-1</strain>
    </source>
</reference>
<accession>A0A9Q3EMG5</accession>
<feature type="compositionally biased region" description="Polar residues" evidence="1">
    <location>
        <begin position="157"/>
        <end position="171"/>
    </location>
</feature>
<evidence type="ECO:0000313" key="2">
    <source>
        <dbReference type="EMBL" id="MBW0525855.1"/>
    </source>
</evidence>
<feature type="region of interest" description="Disordered" evidence="1">
    <location>
        <begin position="1"/>
        <end position="61"/>
    </location>
</feature>
<feature type="region of interest" description="Disordered" evidence="1">
    <location>
        <begin position="157"/>
        <end position="187"/>
    </location>
</feature>
<dbReference type="AlphaFoldDB" id="A0A9Q3EMG5"/>
<feature type="compositionally biased region" description="Polar residues" evidence="1">
    <location>
        <begin position="1"/>
        <end position="10"/>
    </location>
</feature>
<proteinExistence type="predicted"/>